<gene>
    <name evidence="11" type="ORF">FQA47_007385</name>
</gene>
<keyword evidence="3 9" id="KW-0812">Transmembrane</keyword>
<evidence type="ECO:0000259" key="10">
    <source>
        <dbReference type="PROSITE" id="PS50262"/>
    </source>
</evidence>
<reference evidence="11" key="1">
    <citation type="journal article" name="BMC Genomics">
        <title>Long-read sequencing and de novo genome assembly of marine medaka (Oryzias melastigma).</title>
        <authorList>
            <person name="Liang P."/>
            <person name="Saqib H.S.A."/>
            <person name="Ni X."/>
            <person name="Shen Y."/>
        </authorList>
    </citation>
    <scope>NUCLEOTIDE SEQUENCE</scope>
    <source>
        <strain evidence="11">Bigg-433</strain>
    </source>
</reference>
<comment type="subcellular location">
    <subcellularLocation>
        <location evidence="1">Cell membrane</location>
        <topology evidence="1">Multi-pass membrane protein</topology>
    </subcellularLocation>
</comment>
<dbReference type="PROSITE" id="PS50262">
    <property type="entry name" value="G_PROTEIN_RECEP_F1_2"/>
    <property type="match status" value="1"/>
</dbReference>
<dbReference type="PROSITE" id="PS00237">
    <property type="entry name" value="G_PROTEIN_RECEP_F1_1"/>
    <property type="match status" value="1"/>
</dbReference>
<dbReference type="Gene3D" id="1.20.1070.10">
    <property type="entry name" value="Rhodopsin 7-helix transmembrane proteins"/>
    <property type="match status" value="1"/>
</dbReference>
<evidence type="ECO:0000256" key="6">
    <source>
        <dbReference type="ARBA" id="ARBA00023136"/>
    </source>
</evidence>
<evidence type="ECO:0000256" key="7">
    <source>
        <dbReference type="ARBA" id="ARBA00023170"/>
    </source>
</evidence>
<dbReference type="PANTHER" id="PTHR24228">
    <property type="entry name" value="B2 BRADYKININ RECEPTOR/ANGIOTENSIN II RECEPTOR"/>
    <property type="match status" value="1"/>
</dbReference>
<organism evidence="11 12">
    <name type="scientific">Oryzias melastigma</name>
    <name type="common">Marine medaka</name>
    <dbReference type="NCBI Taxonomy" id="30732"/>
    <lineage>
        <taxon>Eukaryota</taxon>
        <taxon>Metazoa</taxon>
        <taxon>Chordata</taxon>
        <taxon>Craniata</taxon>
        <taxon>Vertebrata</taxon>
        <taxon>Euteleostomi</taxon>
        <taxon>Actinopterygii</taxon>
        <taxon>Neopterygii</taxon>
        <taxon>Teleostei</taxon>
        <taxon>Neoteleostei</taxon>
        <taxon>Acanthomorphata</taxon>
        <taxon>Ovalentaria</taxon>
        <taxon>Atherinomorphae</taxon>
        <taxon>Beloniformes</taxon>
        <taxon>Adrianichthyidae</taxon>
        <taxon>Oryziinae</taxon>
        <taxon>Oryzias</taxon>
    </lineage>
</organism>
<feature type="domain" description="G-protein coupled receptors family 1 profile" evidence="10">
    <location>
        <begin position="1"/>
        <end position="116"/>
    </location>
</feature>
<name>A0A834EWD2_ORYME</name>
<dbReference type="GO" id="GO:0043951">
    <property type="term" value="P:negative regulation of cAMP-mediated signaling"/>
    <property type="evidence" value="ECO:0007669"/>
    <property type="project" value="TreeGrafter"/>
</dbReference>
<feature type="transmembrane region" description="Helical" evidence="9">
    <location>
        <begin position="37"/>
        <end position="58"/>
    </location>
</feature>
<keyword evidence="2" id="KW-1003">Cell membrane</keyword>
<dbReference type="PANTHER" id="PTHR24228:SF21">
    <property type="entry name" value="APELIN RECEPTOR 2"/>
    <property type="match status" value="1"/>
</dbReference>
<dbReference type="GO" id="GO:0007507">
    <property type="term" value="P:heart development"/>
    <property type="evidence" value="ECO:0007669"/>
    <property type="project" value="TreeGrafter"/>
</dbReference>
<evidence type="ECO:0000256" key="8">
    <source>
        <dbReference type="ARBA" id="ARBA00023224"/>
    </source>
</evidence>
<keyword evidence="4 9" id="KW-1133">Transmembrane helix</keyword>
<evidence type="ECO:0000256" key="3">
    <source>
        <dbReference type="ARBA" id="ARBA00022692"/>
    </source>
</evidence>
<evidence type="ECO:0000313" key="12">
    <source>
        <dbReference type="Proteomes" id="UP000646548"/>
    </source>
</evidence>
<evidence type="ECO:0000313" key="11">
    <source>
        <dbReference type="EMBL" id="KAF6716120.1"/>
    </source>
</evidence>
<dbReference type="GO" id="GO:0001568">
    <property type="term" value="P:blood vessel development"/>
    <property type="evidence" value="ECO:0007669"/>
    <property type="project" value="TreeGrafter"/>
</dbReference>
<dbReference type="InterPro" id="IPR000276">
    <property type="entry name" value="GPCR_Rhodpsn"/>
</dbReference>
<accession>A0A834EWD2</accession>
<proteinExistence type="predicted"/>
<dbReference type="SUPFAM" id="SSF81321">
    <property type="entry name" value="Family A G protein-coupled receptor-like"/>
    <property type="match status" value="1"/>
</dbReference>
<keyword evidence="6 9" id="KW-0472">Membrane</keyword>
<dbReference type="InterPro" id="IPR017452">
    <property type="entry name" value="GPCR_Rhodpsn_7TM"/>
</dbReference>
<keyword evidence="5" id="KW-0297">G-protein coupled receptor</keyword>
<dbReference type="Proteomes" id="UP000646548">
    <property type="component" value="Unassembled WGS sequence"/>
</dbReference>
<evidence type="ECO:0000256" key="2">
    <source>
        <dbReference type="ARBA" id="ARBA00022475"/>
    </source>
</evidence>
<dbReference type="EMBL" id="WKFB01000999">
    <property type="protein sequence ID" value="KAF6716120.1"/>
    <property type="molecule type" value="Genomic_DNA"/>
</dbReference>
<evidence type="ECO:0000256" key="4">
    <source>
        <dbReference type="ARBA" id="ARBA00022989"/>
    </source>
</evidence>
<sequence length="159" mass="17895">MYASVFSLSMLSLERYWILTGRQPSSQQPPRSRPSRAFWVLGGVWVVAGVLALPGLLLRSVREMELDSRKTILSCQMDYSILIGSELDDSEKERMEMVLASALSIKSTLFGFLLPLEMQQVEEREESAAECRECLWTSTETYRQVCRGWGAGAAARGHL</sequence>
<dbReference type="AlphaFoldDB" id="A0A834EWD2"/>
<evidence type="ECO:0000256" key="1">
    <source>
        <dbReference type="ARBA" id="ARBA00004651"/>
    </source>
</evidence>
<evidence type="ECO:0000256" key="9">
    <source>
        <dbReference type="SAM" id="Phobius"/>
    </source>
</evidence>
<keyword evidence="7 11" id="KW-0675">Receptor</keyword>
<comment type="caution">
    <text evidence="11">The sequence shown here is derived from an EMBL/GenBank/DDBJ whole genome shotgun (WGS) entry which is preliminary data.</text>
</comment>
<protein>
    <submittedName>
        <fullName evidence="11">Apelin receptor B</fullName>
    </submittedName>
</protein>
<dbReference type="GO" id="GO:0005886">
    <property type="term" value="C:plasma membrane"/>
    <property type="evidence" value="ECO:0007669"/>
    <property type="project" value="UniProtKB-SubCell"/>
</dbReference>
<dbReference type="Pfam" id="PF00001">
    <property type="entry name" value="7tm_1"/>
    <property type="match status" value="1"/>
</dbReference>
<evidence type="ECO:0000256" key="5">
    <source>
        <dbReference type="ARBA" id="ARBA00023040"/>
    </source>
</evidence>
<keyword evidence="8" id="KW-0807">Transducer</keyword>
<dbReference type="GO" id="GO:0060182">
    <property type="term" value="F:apelin receptor activity"/>
    <property type="evidence" value="ECO:0007669"/>
    <property type="project" value="TreeGrafter"/>
</dbReference>